<name>A0A165BIF3_9APHY</name>
<dbReference type="Proteomes" id="UP000076871">
    <property type="component" value="Unassembled WGS sequence"/>
</dbReference>
<feature type="transmembrane region" description="Helical" evidence="1">
    <location>
        <begin position="187"/>
        <end position="208"/>
    </location>
</feature>
<keyword evidence="1" id="KW-0812">Transmembrane</keyword>
<keyword evidence="4" id="KW-1185">Reference proteome</keyword>
<sequence length="267" mass="29674">MSTATFALSVLSTMHVIVDARRVYIGCALSENSEEYFQNVANETFKNAIHEIETLLADAYCLKIYRCYVVWTKFWIILPPIIGWCGTVVAGTHTVWSISQLTGSASEVFAKQTAQWVISFYSIALATNFIATRLLACKLWMVNRENEPYRSSSSALRPVMLIILECGAIYSVSLLSMIIVYKSQTNGAYVMVDIIGQIIPITFYIIIIRATMAMMKLRHGSTIPLSAPVYASPPSSTQTTGSVSSKRAEVHITKFTEVGRAPYDHSK</sequence>
<feature type="transmembrane region" description="Helical" evidence="1">
    <location>
        <begin position="74"/>
        <end position="96"/>
    </location>
</feature>
<evidence type="ECO:0000256" key="2">
    <source>
        <dbReference type="SAM" id="SignalP"/>
    </source>
</evidence>
<feature type="transmembrane region" description="Helical" evidence="1">
    <location>
        <begin position="158"/>
        <end position="181"/>
    </location>
</feature>
<dbReference type="EMBL" id="KV427670">
    <property type="protein sequence ID" value="KZT01117.1"/>
    <property type="molecule type" value="Genomic_DNA"/>
</dbReference>
<dbReference type="OrthoDB" id="3354175at2759"/>
<evidence type="ECO:0000256" key="1">
    <source>
        <dbReference type="SAM" id="Phobius"/>
    </source>
</evidence>
<organism evidence="3 4">
    <name type="scientific">Laetiporus sulphureus 93-53</name>
    <dbReference type="NCBI Taxonomy" id="1314785"/>
    <lineage>
        <taxon>Eukaryota</taxon>
        <taxon>Fungi</taxon>
        <taxon>Dikarya</taxon>
        <taxon>Basidiomycota</taxon>
        <taxon>Agaricomycotina</taxon>
        <taxon>Agaricomycetes</taxon>
        <taxon>Polyporales</taxon>
        <taxon>Laetiporus</taxon>
    </lineage>
</organism>
<evidence type="ECO:0000313" key="4">
    <source>
        <dbReference type="Proteomes" id="UP000076871"/>
    </source>
</evidence>
<keyword evidence="2" id="KW-0732">Signal</keyword>
<keyword evidence="1" id="KW-0472">Membrane</keyword>
<accession>A0A165BIF3</accession>
<evidence type="ECO:0000313" key="3">
    <source>
        <dbReference type="EMBL" id="KZT01117.1"/>
    </source>
</evidence>
<gene>
    <name evidence="3" type="ORF">LAESUDRAFT_664626</name>
</gene>
<dbReference type="AlphaFoldDB" id="A0A165BIF3"/>
<feature type="signal peptide" evidence="2">
    <location>
        <begin position="1"/>
        <end position="20"/>
    </location>
</feature>
<feature type="chain" id="PRO_5007855671" evidence="2">
    <location>
        <begin position="21"/>
        <end position="267"/>
    </location>
</feature>
<dbReference type="GeneID" id="63822165"/>
<protein>
    <submittedName>
        <fullName evidence="3">Uncharacterized protein</fullName>
    </submittedName>
</protein>
<feature type="transmembrane region" description="Helical" evidence="1">
    <location>
        <begin position="116"/>
        <end position="137"/>
    </location>
</feature>
<dbReference type="RefSeq" id="XP_040758857.1">
    <property type="nucleotide sequence ID" value="XM_040905135.1"/>
</dbReference>
<keyword evidence="1" id="KW-1133">Transmembrane helix</keyword>
<proteinExistence type="predicted"/>
<reference evidence="3 4" key="1">
    <citation type="journal article" date="2016" name="Mol. Biol. Evol.">
        <title>Comparative Genomics of Early-Diverging Mushroom-Forming Fungi Provides Insights into the Origins of Lignocellulose Decay Capabilities.</title>
        <authorList>
            <person name="Nagy L.G."/>
            <person name="Riley R."/>
            <person name="Tritt A."/>
            <person name="Adam C."/>
            <person name="Daum C."/>
            <person name="Floudas D."/>
            <person name="Sun H."/>
            <person name="Yadav J.S."/>
            <person name="Pangilinan J."/>
            <person name="Larsson K.H."/>
            <person name="Matsuura K."/>
            <person name="Barry K."/>
            <person name="Labutti K."/>
            <person name="Kuo R."/>
            <person name="Ohm R.A."/>
            <person name="Bhattacharya S.S."/>
            <person name="Shirouzu T."/>
            <person name="Yoshinaga Y."/>
            <person name="Martin F.M."/>
            <person name="Grigoriev I.V."/>
            <person name="Hibbett D.S."/>
        </authorList>
    </citation>
    <scope>NUCLEOTIDE SEQUENCE [LARGE SCALE GENOMIC DNA]</scope>
    <source>
        <strain evidence="3 4">93-53</strain>
    </source>
</reference>
<dbReference type="InParanoid" id="A0A165BIF3"/>